<evidence type="ECO:0000313" key="2">
    <source>
        <dbReference type="EMBL" id="KAI1723286.1"/>
    </source>
</evidence>
<dbReference type="AlphaFoldDB" id="A0AAD4N8S4"/>
<dbReference type="EMBL" id="JAKKPZ010000003">
    <property type="protein sequence ID" value="KAI1723286.1"/>
    <property type="molecule type" value="Genomic_DNA"/>
</dbReference>
<evidence type="ECO:0000256" key="1">
    <source>
        <dbReference type="SAM" id="MobiDB-lite"/>
    </source>
</evidence>
<keyword evidence="3" id="KW-1185">Reference proteome</keyword>
<organism evidence="2 3">
    <name type="scientific">Ditylenchus destructor</name>
    <dbReference type="NCBI Taxonomy" id="166010"/>
    <lineage>
        <taxon>Eukaryota</taxon>
        <taxon>Metazoa</taxon>
        <taxon>Ecdysozoa</taxon>
        <taxon>Nematoda</taxon>
        <taxon>Chromadorea</taxon>
        <taxon>Rhabditida</taxon>
        <taxon>Tylenchina</taxon>
        <taxon>Tylenchomorpha</taxon>
        <taxon>Sphaerularioidea</taxon>
        <taxon>Anguinidae</taxon>
        <taxon>Anguininae</taxon>
        <taxon>Ditylenchus</taxon>
    </lineage>
</organism>
<name>A0AAD4N8S4_9BILA</name>
<protein>
    <submittedName>
        <fullName evidence="2">Uncharacterized protein</fullName>
    </submittedName>
</protein>
<reference evidence="2" key="1">
    <citation type="submission" date="2022-01" db="EMBL/GenBank/DDBJ databases">
        <title>Genome Sequence Resource for Two Populations of Ditylenchus destructor, the Migratory Endoparasitic Phytonematode.</title>
        <authorList>
            <person name="Zhang H."/>
            <person name="Lin R."/>
            <person name="Xie B."/>
        </authorList>
    </citation>
    <scope>NUCLEOTIDE SEQUENCE</scope>
    <source>
        <strain evidence="2">BazhouSP</strain>
    </source>
</reference>
<sequence length="209" mass="23458">MSLATQLSASQFSDSSRQPSAFVNYSRQYSHRQLIKSDDLRFGHRQLPQLPSKSFSFPISDAEFDLDRQNRQTASYLPVRNKLAEQENRPMNQTYTIGMPTRRPFRNRASSIDSDFADYNIHKAISAICQKGSVGNSAKRTNHVSRKAHSQSSVPLPPAPKPSNGSCVFINKLPSLDGFSSDKKCCQKSLGSSRTQIDLAKFKDTLKRK</sequence>
<feature type="region of interest" description="Disordered" evidence="1">
    <location>
        <begin position="1"/>
        <end position="20"/>
    </location>
</feature>
<accession>A0AAD4N8S4</accession>
<dbReference type="Proteomes" id="UP001201812">
    <property type="component" value="Unassembled WGS sequence"/>
</dbReference>
<evidence type="ECO:0000313" key="3">
    <source>
        <dbReference type="Proteomes" id="UP001201812"/>
    </source>
</evidence>
<gene>
    <name evidence="2" type="ORF">DdX_03439</name>
</gene>
<feature type="region of interest" description="Disordered" evidence="1">
    <location>
        <begin position="135"/>
        <end position="161"/>
    </location>
</feature>
<comment type="caution">
    <text evidence="2">The sequence shown here is derived from an EMBL/GenBank/DDBJ whole genome shotgun (WGS) entry which is preliminary data.</text>
</comment>
<proteinExistence type="predicted"/>
<feature type="compositionally biased region" description="Basic residues" evidence="1">
    <location>
        <begin position="140"/>
        <end position="149"/>
    </location>
</feature>